<dbReference type="Gene3D" id="3.40.50.12480">
    <property type="match status" value="1"/>
</dbReference>
<evidence type="ECO:0000313" key="2">
    <source>
        <dbReference type="EMBL" id="KAK8896811.1"/>
    </source>
</evidence>
<reference evidence="2 3" key="1">
    <citation type="submission" date="2024-04" db="EMBL/GenBank/DDBJ databases">
        <title>Tritrichomonas musculus Genome.</title>
        <authorList>
            <person name="Alves-Ferreira E."/>
            <person name="Grigg M."/>
            <person name="Lorenzi H."/>
            <person name="Galac M."/>
        </authorList>
    </citation>
    <scope>NUCLEOTIDE SEQUENCE [LARGE SCALE GENOMIC DNA]</scope>
    <source>
        <strain evidence="2 3">EAF2021</strain>
    </source>
</reference>
<dbReference type="EMBL" id="JAPFFF010000002">
    <property type="protein sequence ID" value="KAK8896811.1"/>
    <property type="molecule type" value="Genomic_DNA"/>
</dbReference>
<dbReference type="InterPro" id="IPR053139">
    <property type="entry name" value="Surface_bspA-like"/>
</dbReference>
<evidence type="ECO:0008006" key="4">
    <source>
        <dbReference type="Google" id="ProtNLM"/>
    </source>
</evidence>
<dbReference type="SUPFAM" id="SSF48403">
    <property type="entry name" value="Ankyrin repeat"/>
    <property type="match status" value="1"/>
</dbReference>
<gene>
    <name evidence="2" type="ORF">M9Y10_014732</name>
</gene>
<dbReference type="InterPro" id="IPR026906">
    <property type="entry name" value="LRR_5"/>
</dbReference>
<feature type="region of interest" description="Disordered" evidence="1">
    <location>
        <begin position="1"/>
        <end position="31"/>
    </location>
</feature>
<proteinExistence type="predicted"/>
<name>A0ABR2L187_9EUKA</name>
<feature type="compositionally biased region" description="Low complexity" evidence="1">
    <location>
        <begin position="8"/>
        <end position="29"/>
    </location>
</feature>
<keyword evidence="3" id="KW-1185">Reference proteome</keyword>
<dbReference type="Pfam" id="PF13306">
    <property type="entry name" value="LRR_5"/>
    <property type="match status" value="2"/>
</dbReference>
<dbReference type="InterPro" id="IPR036770">
    <property type="entry name" value="Ankyrin_rpt-contain_sf"/>
</dbReference>
<evidence type="ECO:0000313" key="3">
    <source>
        <dbReference type="Proteomes" id="UP001470230"/>
    </source>
</evidence>
<accession>A0ABR2L187</accession>
<sequence>MSTQSCNQPSGSSQNTDSSQKSSDSNLNDPSIISQEEIKKYVSEKKEIYNILLKLLEDSESNETDFQNFFECINLQKERSREKFTHLFQLITNIANNHHREKTFFQTICQIIDYYQGLIKQTFSNIDIYNIFKSNKLILLYLFEKEIIVIDGIIAQEIYKTVETNGNRYCHFFYPEIKKFLKEYQIQCIENELLSKDPNFFDYFDEKRFLGENDSRICSIIRADSIDEFIEYVNETKISLTSKVDTSLFESNSFLIENEATLIEYSAFFGSIQIFQYLKMNDVELNPNLWLFVIHSRSAELVHLLETSKVESPDNSFVSCFIESIKCHHNDIAEYIESNLMIKKSQEEKKEDIFSSVLQCHNYMHFPSDFQRGSEFFYLCSNHYNTLVKIFMRKNEEYVLQKIKQKMSLFDAASENELEVIYYILLNQTKIEKDCFKGNKQLSKIAIPPSIRSISSSSFEDCSMLEQVAFPSTLTSIGESAFNKCCSLKRIEILPSATPISNETIPSSYLFIGCSAFKECTSLKEVLLPYNANFQDISSSINRSTLLKMNTPLNPLVIGANTFYGCSSLSHIDIPLYASEIGANMFNGCSSLRRVVIPSFVTCISSEAFNNCSSLLQVEIPFSVGTIGKCAFNGCESLKEITFPSYKIAVLKYAFRCCSSLSRVNLPSEMTRIPVYFLVRCSSLTSITIPSSVTEIGMYAFSGCSSLSHIEMPSCVKNIGKGAFSECSSLIEITLPSSLSVISDEVFKKCSSLVNVNLPSSVTKIGNNSFDGCKSLEQIIFPSSLKKIGKYAFHECTALKEIRTPFRMTRIEEGTFSECTSLSTVTILMFVNFIDKHAFYNCSSLKEVLVFPDTSIHKEAFTGCPNQSKSNKKSKNCIIC</sequence>
<organism evidence="2 3">
    <name type="scientific">Tritrichomonas musculus</name>
    <dbReference type="NCBI Taxonomy" id="1915356"/>
    <lineage>
        <taxon>Eukaryota</taxon>
        <taxon>Metamonada</taxon>
        <taxon>Parabasalia</taxon>
        <taxon>Tritrichomonadida</taxon>
        <taxon>Tritrichomonadidae</taxon>
        <taxon>Tritrichomonas</taxon>
    </lineage>
</organism>
<dbReference type="InterPro" id="IPR032675">
    <property type="entry name" value="LRR_dom_sf"/>
</dbReference>
<dbReference type="Proteomes" id="UP001470230">
    <property type="component" value="Unassembled WGS sequence"/>
</dbReference>
<dbReference type="PANTHER" id="PTHR45661">
    <property type="entry name" value="SURFACE ANTIGEN"/>
    <property type="match status" value="1"/>
</dbReference>
<protein>
    <recommendedName>
        <fullName evidence="4">Surface antigen BspA-like</fullName>
    </recommendedName>
</protein>
<comment type="caution">
    <text evidence="2">The sequence shown here is derived from an EMBL/GenBank/DDBJ whole genome shotgun (WGS) entry which is preliminary data.</text>
</comment>
<dbReference type="PANTHER" id="PTHR45661:SF3">
    <property type="entry name" value="IG-LIKE DOMAIN-CONTAINING PROTEIN"/>
    <property type="match status" value="1"/>
</dbReference>
<dbReference type="SUPFAM" id="SSF52058">
    <property type="entry name" value="L domain-like"/>
    <property type="match status" value="2"/>
</dbReference>
<evidence type="ECO:0000256" key="1">
    <source>
        <dbReference type="SAM" id="MobiDB-lite"/>
    </source>
</evidence>
<dbReference type="Gene3D" id="3.80.10.10">
    <property type="entry name" value="Ribonuclease Inhibitor"/>
    <property type="match status" value="5"/>
</dbReference>